<evidence type="ECO:0000313" key="2">
    <source>
        <dbReference type="Proteomes" id="UP000266649"/>
    </source>
</evidence>
<dbReference type="Gene3D" id="1.20.1600.10">
    <property type="entry name" value="Outer membrane efflux proteins (OEP)"/>
    <property type="match status" value="1"/>
</dbReference>
<accession>A0A398BMI9</accession>
<sequence length="449" mass="47829">MPGMRKPVRAGALRPGPALTLVLALAGCMGGSGPDVTRSSFGAGYGPDQPASMTELRQAGQDAKQRSAIIDALLARQSILPPDGPYTEVAQAVTAANAGVARAELRVARLKAEAKSKNWLPKIGPSVSLTSLGAVAASILIEQTIFDGGARKAERAYSAADVEVAAASLAADANARVYEGLSLYIKTQQSLDYARLSEAAVTRMADYQRIVTIRADGGLSDRSEQRVIEQKTAEMRARFNDDRFNARQTLAELNAMSARSLDGIAGLQPLPPDGITPEPVAVLKTRAEGTRTLAEADILRAGYFPGVKAEAKLDDDGLLSGLSIGADNAFGFGTGAELQALNSTGDVVDRRIAKSAEDANRRIVSLQHDIATLQAREAEGATVLAQTEATLFTFTQQYKMGRRPLMELVGMFETFVAMQREQAGLKYEIALRRLEIARDRGVLVNGTQL</sequence>
<evidence type="ECO:0000313" key="1">
    <source>
        <dbReference type="EMBL" id="RID90904.1"/>
    </source>
</evidence>
<dbReference type="AlphaFoldDB" id="A0A398BMI9"/>
<gene>
    <name evidence="1" type="ORF">D2N39_15010</name>
</gene>
<dbReference type="PROSITE" id="PS51257">
    <property type="entry name" value="PROKAR_LIPOPROTEIN"/>
    <property type="match status" value="1"/>
</dbReference>
<comment type="caution">
    <text evidence="1">The sequence shown here is derived from an EMBL/GenBank/DDBJ whole genome shotgun (WGS) entry which is preliminary data.</text>
</comment>
<proteinExistence type="predicted"/>
<dbReference type="SUPFAM" id="SSF56954">
    <property type="entry name" value="Outer membrane efflux proteins (OEP)"/>
    <property type="match status" value="1"/>
</dbReference>
<dbReference type="GO" id="GO:0015562">
    <property type="term" value="F:efflux transmembrane transporter activity"/>
    <property type="evidence" value="ECO:0007669"/>
    <property type="project" value="InterPro"/>
</dbReference>
<protein>
    <submittedName>
        <fullName evidence="1">TolC family protein</fullName>
    </submittedName>
</protein>
<organism evidence="1 2">
    <name type="scientific">Gemmobacter lutimaris</name>
    <dbReference type="NCBI Taxonomy" id="2306023"/>
    <lineage>
        <taxon>Bacteria</taxon>
        <taxon>Pseudomonadati</taxon>
        <taxon>Pseudomonadota</taxon>
        <taxon>Alphaproteobacteria</taxon>
        <taxon>Rhodobacterales</taxon>
        <taxon>Paracoccaceae</taxon>
        <taxon>Gemmobacter</taxon>
    </lineage>
</organism>
<reference evidence="1 2" key="1">
    <citation type="submission" date="2018-09" db="EMBL/GenBank/DDBJ databases">
        <title>Gemmobacter lutimaris sp. nov., a marine bacterium isolated from tidal flat.</title>
        <authorList>
            <person name="Lee D.W."/>
            <person name="Yoo Y."/>
            <person name="Kim J.-J."/>
            <person name="Kim B.S."/>
        </authorList>
    </citation>
    <scope>NUCLEOTIDE SEQUENCE [LARGE SCALE GENOMIC DNA]</scope>
    <source>
        <strain evidence="1 2">YJ-T1-11</strain>
    </source>
</reference>
<dbReference type="EMBL" id="QXXQ01000009">
    <property type="protein sequence ID" value="RID90904.1"/>
    <property type="molecule type" value="Genomic_DNA"/>
</dbReference>
<keyword evidence="2" id="KW-1185">Reference proteome</keyword>
<dbReference type="Proteomes" id="UP000266649">
    <property type="component" value="Unassembled WGS sequence"/>
</dbReference>
<name>A0A398BMI9_9RHOB</name>